<name>A0A9W9TNP7_9EURO</name>
<gene>
    <name evidence="6" type="ORF">N7468_005749</name>
</gene>
<comment type="function">
    <text evidence="4">Part of the endoplasmic reticulum membrane protein complex (EMC) that enables the energy-independent insertion into endoplasmic reticulum membranes of newly synthesized membrane proteins.</text>
</comment>
<dbReference type="PROSITE" id="PS50005">
    <property type="entry name" value="TPR"/>
    <property type="match status" value="1"/>
</dbReference>
<comment type="subcellular location">
    <subcellularLocation>
        <location evidence="4">Endoplasmic reticulum membrane</location>
        <topology evidence="4">Peripheral membrane protein</topology>
        <orientation evidence="4">Cytoplasmic side</orientation>
    </subcellularLocation>
</comment>
<dbReference type="GO" id="GO:0072546">
    <property type="term" value="C:EMC complex"/>
    <property type="evidence" value="ECO:0007669"/>
    <property type="project" value="UniProtKB-UniRule"/>
</dbReference>
<feature type="domain" description="EMC2 TPR-like" evidence="5">
    <location>
        <begin position="85"/>
        <end position="182"/>
    </location>
</feature>
<reference evidence="6" key="2">
    <citation type="journal article" date="2023" name="IMA Fungus">
        <title>Comparative genomic study of the Penicillium genus elucidates a diverse pangenome and 15 lateral gene transfer events.</title>
        <authorList>
            <person name="Petersen C."/>
            <person name="Sorensen T."/>
            <person name="Nielsen M.R."/>
            <person name="Sondergaard T.E."/>
            <person name="Sorensen J.L."/>
            <person name="Fitzpatrick D.A."/>
            <person name="Frisvad J.C."/>
            <person name="Nielsen K.L."/>
        </authorList>
    </citation>
    <scope>NUCLEOTIDE SEQUENCE</scope>
    <source>
        <strain evidence="6">IBT 19713</strain>
    </source>
</reference>
<dbReference type="GeneID" id="83202348"/>
<dbReference type="AlphaFoldDB" id="A0A9W9TNP7"/>
<feature type="repeat" description="TPR" evidence="3">
    <location>
        <begin position="131"/>
        <end position="164"/>
    </location>
</feature>
<reference evidence="6" key="1">
    <citation type="submission" date="2022-11" db="EMBL/GenBank/DDBJ databases">
        <authorList>
            <person name="Petersen C."/>
        </authorList>
    </citation>
    <scope>NUCLEOTIDE SEQUENCE</scope>
    <source>
        <strain evidence="6">IBT 19713</strain>
    </source>
</reference>
<keyword evidence="4" id="KW-0472">Membrane</keyword>
<proteinExistence type="inferred from homology"/>
<dbReference type="Pfam" id="PF22890">
    <property type="entry name" value="TPR_EMC2"/>
    <property type="match status" value="1"/>
</dbReference>
<dbReference type="InterPro" id="IPR039856">
    <property type="entry name" value="EMC2-like"/>
</dbReference>
<dbReference type="Gene3D" id="1.25.40.10">
    <property type="entry name" value="Tetratricopeptide repeat domain"/>
    <property type="match status" value="1"/>
</dbReference>
<comment type="caution">
    <text evidence="6">The sequence shown here is derived from an EMBL/GenBank/DDBJ whole genome shotgun (WGS) entry which is preliminary data.</text>
</comment>
<keyword evidence="7" id="KW-1185">Reference proteome</keyword>
<dbReference type="OrthoDB" id="124397at2759"/>
<dbReference type="InterPro" id="IPR011990">
    <property type="entry name" value="TPR-like_helical_dom_sf"/>
</dbReference>
<dbReference type="InterPro" id="IPR019734">
    <property type="entry name" value="TPR_rpt"/>
</dbReference>
<keyword evidence="2 3" id="KW-0802">TPR repeat</keyword>
<dbReference type="InterPro" id="IPR055217">
    <property type="entry name" value="TPR_EMC2"/>
</dbReference>
<accession>A0A9W9TNP7</accession>
<comment type="similarity">
    <text evidence="4">Belongs to the EMC2 family.</text>
</comment>
<evidence type="ECO:0000256" key="1">
    <source>
        <dbReference type="ARBA" id="ARBA00022737"/>
    </source>
</evidence>
<evidence type="ECO:0000259" key="5">
    <source>
        <dbReference type="Pfam" id="PF22890"/>
    </source>
</evidence>
<sequence>MGARVDAREINGSDMISAFRLSQQAPAILGPESGTKASDDKSAHLCLDRLSRRFSPTNEKVMALQGLYKEATAKDQQALEKCLEDYDKTLSENPVNVPIMKRRIALLRSLNRPADAITALIKFLDAVPTDAEAWCELADLYQSQGLGSQAIFSLEEALLIAPNAWNIHARLGEVLYVCGSSPDGDARLAGKSIQHFCRSIELCDDYLRGFYGLLLATSRMLENGVEDEKFSKNTLGRLKSFALQRLEQIVQSRSVNDQHWASSRSELIAAKELLNRYGKQ</sequence>
<dbReference type="SUPFAM" id="SSF48452">
    <property type="entry name" value="TPR-like"/>
    <property type="match status" value="1"/>
</dbReference>
<dbReference type="Proteomes" id="UP001150941">
    <property type="component" value="Unassembled WGS sequence"/>
</dbReference>
<keyword evidence="1" id="KW-0677">Repeat</keyword>
<organism evidence="6 7">
    <name type="scientific">Penicillium chermesinum</name>
    <dbReference type="NCBI Taxonomy" id="63820"/>
    <lineage>
        <taxon>Eukaryota</taxon>
        <taxon>Fungi</taxon>
        <taxon>Dikarya</taxon>
        <taxon>Ascomycota</taxon>
        <taxon>Pezizomycotina</taxon>
        <taxon>Eurotiomycetes</taxon>
        <taxon>Eurotiomycetidae</taxon>
        <taxon>Eurotiales</taxon>
        <taxon>Aspergillaceae</taxon>
        <taxon>Penicillium</taxon>
    </lineage>
</organism>
<dbReference type="SMART" id="SM00028">
    <property type="entry name" value="TPR"/>
    <property type="match status" value="2"/>
</dbReference>
<evidence type="ECO:0000256" key="2">
    <source>
        <dbReference type="ARBA" id="ARBA00022803"/>
    </source>
</evidence>
<evidence type="ECO:0000313" key="7">
    <source>
        <dbReference type="Proteomes" id="UP001150941"/>
    </source>
</evidence>
<dbReference type="EMBL" id="JAPQKS010000004">
    <property type="protein sequence ID" value="KAJ5232793.1"/>
    <property type="molecule type" value="Genomic_DNA"/>
</dbReference>
<keyword evidence="4" id="KW-0256">Endoplasmic reticulum</keyword>
<comment type="subunit">
    <text evidence="4">Component of the ER membrane protein complex (EMC).</text>
</comment>
<evidence type="ECO:0000256" key="4">
    <source>
        <dbReference type="RuleBase" id="RU367091"/>
    </source>
</evidence>
<evidence type="ECO:0000256" key="3">
    <source>
        <dbReference type="PROSITE-ProRule" id="PRU00339"/>
    </source>
</evidence>
<dbReference type="RefSeq" id="XP_058330785.1">
    <property type="nucleotide sequence ID" value="XM_058475045.1"/>
</dbReference>
<dbReference type="PANTHER" id="PTHR12760">
    <property type="entry name" value="TETRATRICOPEPTIDE REPEAT PROTEIN"/>
    <property type="match status" value="1"/>
</dbReference>
<evidence type="ECO:0000313" key="6">
    <source>
        <dbReference type="EMBL" id="KAJ5232793.1"/>
    </source>
</evidence>
<protein>
    <recommendedName>
        <fullName evidence="4">ER membrane protein complex subunit 2</fullName>
    </recommendedName>
</protein>